<evidence type="ECO:0000313" key="3">
    <source>
        <dbReference type="Proteomes" id="UP000578697"/>
    </source>
</evidence>
<name>A0A840SCQ7_9SPIR</name>
<reference evidence="2 4" key="1">
    <citation type="submission" date="2018-08" db="EMBL/GenBank/DDBJ databases">
        <title>The first complete genome of Treponema rectale (CHPAT), a commensal spirochete of the bovine rectum.</title>
        <authorList>
            <person name="Staton G.J."/>
            <person name="Clegg S.R."/>
            <person name="Carter S.D."/>
            <person name="Radford A.D."/>
            <person name="Darby A."/>
            <person name="Hall N."/>
            <person name="Birtles R.J."/>
            <person name="Evans N.J."/>
        </authorList>
    </citation>
    <scope>NUCLEOTIDE SEQUENCE [LARGE SCALE GENOMIC DNA]</scope>
    <source>
        <strain evidence="2 4">CHPA</strain>
    </source>
</reference>
<dbReference type="RefSeq" id="WP_184651927.1">
    <property type="nucleotide sequence ID" value="NZ_JACHFR010000001.1"/>
</dbReference>
<evidence type="ECO:0000313" key="4">
    <source>
        <dbReference type="Proteomes" id="UP000593591"/>
    </source>
</evidence>
<evidence type="ECO:0000313" key="1">
    <source>
        <dbReference type="EMBL" id="MBB5218510.1"/>
    </source>
</evidence>
<sequence>MNFTENHRADLAEVLVNLEGVLDAILVKQNEIHECVRERRWSDLEENLCKIRTLSDSFVNLDKKREILAGDDKSIYMDKNISPVFTSVRSKLMKSKIENEALAKYVQSAQKFVYGVIERCTPQQRTPVYTRTGQLRKSSAPSLIVNAVF</sequence>
<keyword evidence="3" id="KW-1185">Reference proteome</keyword>
<protein>
    <recommendedName>
        <fullName evidence="5">FlgN protein</fullName>
    </recommendedName>
</protein>
<dbReference type="EMBL" id="JACHFR010000001">
    <property type="protein sequence ID" value="MBB5218510.1"/>
    <property type="molecule type" value="Genomic_DNA"/>
</dbReference>
<dbReference type="Proteomes" id="UP000578697">
    <property type="component" value="Unassembled WGS sequence"/>
</dbReference>
<organism evidence="1 3">
    <name type="scientific">Treponema rectale</name>
    <dbReference type="NCBI Taxonomy" id="744512"/>
    <lineage>
        <taxon>Bacteria</taxon>
        <taxon>Pseudomonadati</taxon>
        <taxon>Spirochaetota</taxon>
        <taxon>Spirochaetia</taxon>
        <taxon>Spirochaetales</taxon>
        <taxon>Treponemataceae</taxon>
        <taxon>Treponema</taxon>
    </lineage>
</organism>
<dbReference type="KEGG" id="trc:DYE49_04785"/>
<evidence type="ECO:0000313" key="2">
    <source>
        <dbReference type="EMBL" id="QOS39805.1"/>
    </source>
</evidence>
<gene>
    <name evidence="2" type="ORF">DYE49_04785</name>
    <name evidence="1" type="ORF">HNP77_000854</name>
</gene>
<proteinExistence type="predicted"/>
<evidence type="ECO:0008006" key="5">
    <source>
        <dbReference type="Google" id="ProtNLM"/>
    </source>
</evidence>
<dbReference type="AlphaFoldDB" id="A0A840SCQ7"/>
<dbReference type="EMBL" id="CP031517">
    <property type="protein sequence ID" value="QOS39805.1"/>
    <property type="molecule type" value="Genomic_DNA"/>
</dbReference>
<accession>A0A840SCQ7</accession>
<reference evidence="1 3" key="2">
    <citation type="submission" date="2020-08" db="EMBL/GenBank/DDBJ databases">
        <title>Genomic Encyclopedia of Type Strains, Phase IV (KMG-IV): sequencing the most valuable type-strain genomes for metagenomic binning, comparative biology and taxonomic classification.</title>
        <authorList>
            <person name="Goeker M."/>
        </authorList>
    </citation>
    <scope>NUCLEOTIDE SEQUENCE [LARGE SCALE GENOMIC DNA]</scope>
    <source>
        <strain evidence="1 3">DSM 103679</strain>
    </source>
</reference>
<dbReference type="Proteomes" id="UP000593591">
    <property type="component" value="Chromosome"/>
</dbReference>